<evidence type="ECO:0000313" key="1">
    <source>
        <dbReference type="EMBL" id="RZC44138.1"/>
    </source>
</evidence>
<name>A0A4Y7I9H1_PAPSO</name>
<dbReference type="Gramene" id="RZC44138">
    <property type="protein sequence ID" value="RZC44138"/>
    <property type="gene ID" value="C5167_037087"/>
</dbReference>
<accession>A0A4Y7I9H1</accession>
<gene>
    <name evidence="1" type="ORF">C5167_037087</name>
</gene>
<organism evidence="1 2">
    <name type="scientific">Papaver somniferum</name>
    <name type="common">Opium poppy</name>
    <dbReference type="NCBI Taxonomy" id="3469"/>
    <lineage>
        <taxon>Eukaryota</taxon>
        <taxon>Viridiplantae</taxon>
        <taxon>Streptophyta</taxon>
        <taxon>Embryophyta</taxon>
        <taxon>Tracheophyta</taxon>
        <taxon>Spermatophyta</taxon>
        <taxon>Magnoliopsida</taxon>
        <taxon>Ranunculales</taxon>
        <taxon>Papaveraceae</taxon>
        <taxon>Papaveroideae</taxon>
        <taxon>Papaver</taxon>
    </lineage>
</organism>
<keyword evidence="2" id="KW-1185">Reference proteome</keyword>
<dbReference type="STRING" id="3469.A0A4Y7I9H1"/>
<evidence type="ECO:0000313" key="2">
    <source>
        <dbReference type="Proteomes" id="UP000316621"/>
    </source>
</evidence>
<proteinExistence type="predicted"/>
<dbReference type="Proteomes" id="UP000316621">
    <property type="component" value="Chromosome 1"/>
</dbReference>
<dbReference type="AlphaFoldDB" id="A0A4Y7I9H1"/>
<sequence length="77" mass="8576">MDDYPFDRSPWKLIIKAVGMPGHGSRMFDNSAMEHLMRHERGNPGTSGYGATVAPVNQQPSAFDEFDPRSFAPVHIT</sequence>
<dbReference type="EMBL" id="CM010715">
    <property type="protein sequence ID" value="RZC44138.1"/>
    <property type="molecule type" value="Genomic_DNA"/>
</dbReference>
<protein>
    <submittedName>
        <fullName evidence="1">Uncharacterized protein</fullName>
    </submittedName>
</protein>
<reference evidence="1 2" key="1">
    <citation type="journal article" date="2018" name="Science">
        <title>The opium poppy genome and morphinan production.</title>
        <authorList>
            <person name="Guo L."/>
            <person name="Winzer T."/>
            <person name="Yang X."/>
            <person name="Li Y."/>
            <person name="Ning Z."/>
            <person name="He Z."/>
            <person name="Teodor R."/>
            <person name="Lu Y."/>
            <person name="Bowser T.A."/>
            <person name="Graham I.A."/>
            <person name="Ye K."/>
        </authorList>
    </citation>
    <scope>NUCLEOTIDE SEQUENCE [LARGE SCALE GENOMIC DNA]</scope>
    <source>
        <strain evidence="2">cv. HN1</strain>
        <tissue evidence="1">Leaves</tissue>
    </source>
</reference>